<dbReference type="Proteomes" id="UP001295684">
    <property type="component" value="Unassembled WGS sequence"/>
</dbReference>
<comment type="caution">
    <text evidence="1">The sequence shown here is derived from an EMBL/GenBank/DDBJ whole genome shotgun (WGS) entry which is preliminary data.</text>
</comment>
<protein>
    <submittedName>
        <fullName evidence="1">Uncharacterized protein</fullName>
    </submittedName>
</protein>
<reference evidence="1" key="1">
    <citation type="submission" date="2023-07" db="EMBL/GenBank/DDBJ databases">
        <authorList>
            <consortium name="AG Swart"/>
            <person name="Singh M."/>
            <person name="Singh A."/>
            <person name="Seah K."/>
            <person name="Emmerich C."/>
        </authorList>
    </citation>
    <scope>NUCLEOTIDE SEQUENCE</scope>
    <source>
        <strain evidence="1">DP1</strain>
    </source>
</reference>
<keyword evidence="2" id="KW-1185">Reference proteome</keyword>
<organism evidence="1 2">
    <name type="scientific">Euplotes crassus</name>
    <dbReference type="NCBI Taxonomy" id="5936"/>
    <lineage>
        <taxon>Eukaryota</taxon>
        <taxon>Sar</taxon>
        <taxon>Alveolata</taxon>
        <taxon>Ciliophora</taxon>
        <taxon>Intramacronucleata</taxon>
        <taxon>Spirotrichea</taxon>
        <taxon>Hypotrichia</taxon>
        <taxon>Euplotida</taxon>
        <taxon>Euplotidae</taxon>
        <taxon>Moneuplotes</taxon>
    </lineage>
</organism>
<proteinExistence type="predicted"/>
<evidence type="ECO:0000313" key="1">
    <source>
        <dbReference type="EMBL" id="CAI2382824.1"/>
    </source>
</evidence>
<dbReference type="EMBL" id="CAMPGE010025026">
    <property type="protein sequence ID" value="CAI2382824.1"/>
    <property type="molecule type" value="Genomic_DNA"/>
</dbReference>
<evidence type="ECO:0000313" key="2">
    <source>
        <dbReference type="Proteomes" id="UP001295684"/>
    </source>
</evidence>
<dbReference type="AlphaFoldDB" id="A0AAD1Y1H1"/>
<sequence>MRTKSLETAQVESHEEVKEILKDLENSIQDLYSPVKSYKESLKCKLYSWVDQLASYTDSEQQDGFVKSVDNLLSPSDDLVRIYFEFQKQARIKTQNTRTYISAKGYMTDDVSSQIDEIVKPYYQMLFQL</sequence>
<accession>A0AAD1Y1H1</accession>
<gene>
    <name evidence="1" type="ORF">ECRASSUSDP1_LOCUS24311</name>
</gene>
<name>A0AAD1Y1H1_EUPCR</name>